<dbReference type="InterPro" id="IPR005855">
    <property type="entry name" value="GFAT"/>
</dbReference>
<dbReference type="CDD" id="cd05009">
    <property type="entry name" value="SIS_GlmS_GlmD_2"/>
    <property type="match status" value="1"/>
</dbReference>
<dbReference type="NCBIfam" id="TIGR01135">
    <property type="entry name" value="glmS"/>
    <property type="match status" value="1"/>
</dbReference>
<dbReference type="GO" id="GO:0097367">
    <property type="term" value="F:carbohydrate derivative binding"/>
    <property type="evidence" value="ECO:0007669"/>
    <property type="project" value="InterPro"/>
</dbReference>
<evidence type="ECO:0000256" key="3">
    <source>
        <dbReference type="ARBA" id="ARBA00016090"/>
    </source>
</evidence>
<dbReference type="PROSITE" id="PS51464">
    <property type="entry name" value="SIS"/>
    <property type="match status" value="2"/>
</dbReference>
<dbReference type="CDD" id="cd05008">
    <property type="entry name" value="SIS_GlmS_GlmD_1"/>
    <property type="match status" value="1"/>
</dbReference>
<dbReference type="InterPro" id="IPR017932">
    <property type="entry name" value="GATase_2_dom"/>
</dbReference>
<evidence type="ECO:0000259" key="9">
    <source>
        <dbReference type="PROSITE" id="PS51464"/>
    </source>
</evidence>
<dbReference type="GO" id="GO:0006002">
    <property type="term" value="P:fructose 6-phosphate metabolic process"/>
    <property type="evidence" value="ECO:0007669"/>
    <property type="project" value="TreeGrafter"/>
</dbReference>
<dbReference type="SUPFAM" id="SSF56235">
    <property type="entry name" value="N-terminal nucleophile aminohydrolases (Ntn hydrolases)"/>
    <property type="match status" value="1"/>
</dbReference>
<sequence length="586" mass="64562">MCGIVGVISKDGAKDRVIEGLKKLEYRGYDSWGIALKNTEIKIFKDVGKISEVESADLKINSSIGIGHTRWATHGGVTKGNAHPHMDCSKNIAVVHNGIIENYQELKENLEKLGHKFISGTDTEVIPHLVEEYLKKEKDLFSAFRRALMDLKGNFTICLISKNSDKILAATNGCPLVLGINDNEKFISSDILTLQYAKEISFLKDGTVIEIGKKIAIYDIKSGKEKKFVFQKNNFLSQKVTAGKYKYFLLKEIHEQPEIIKKISLMDQKEIETNAALIRNSFGTFFVACGTSFHAGLVGEYLFAKNAKMHVNITSASEFSNFKYFLTDKTLLFPISQSGETADVLDAVKVAKAKDSKILSLVNNPNSTLARLSDVVMVTPAGPEIAVLSTKAFTSQMAILYLLAMAVAGDFAQGKKIIEQASLEMQKTFDEKYLQKLKKLANKILKVNHIFTLGRGLNYSTALEAALKIKESSYIHAEGFAGGDLKHGPIALIEKGTPVIVFVAEDEVKNEILSNAMEVKSRGAFVIGVAPNDNPIFDEWLSVGDLPEISPLLNIISAQLLSYYLTIGRGLNPDQPRNLAKSVTVK</sequence>
<proteinExistence type="predicted"/>
<keyword evidence="4 10" id="KW-0032">Aminotransferase</keyword>
<organism evidence="10 11">
    <name type="scientific">Berkelbacteria bacterium GW2011_GWB1_38_5</name>
    <dbReference type="NCBI Taxonomy" id="1618336"/>
    <lineage>
        <taxon>Bacteria</taxon>
        <taxon>Candidatus Berkelbacteria</taxon>
    </lineage>
</organism>
<dbReference type="GO" id="GO:0006047">
    <property type="term" value="P:UDP-N-acetylglucosamine metabolic process"/>
    <property type="evidence" value="ECO:0007669"/>
    <property type="project" value="TreeGrafter"/>
</dbReference>
<dbReference type="Gene3D" id="3.60.20.10">
    <property type="entry name" value="Glutamine Phosphoribosylpyrophosphate, subunit 1, domain 1"/>
    <property type="match status" value="1"/>
</dbReference>
<dbReference type="PROSITE" id="PS51278">
    <property type="entry name" value="GATASE_TYPE_2"/>
    <property type="match status" value="1"/>
</dbReference>
<feature type="domain" description="SIS" evidence="9">
    <location>
        <begin position="274"/>
        <end position="413"/>
    </location>
</feature>
<dbReference type="GO" id="GO:0006487">
    <property type="term" value="P:protein N-linked glycosylation"/>
    <property type="evidence" value="ECO:0007669"/>
    <property type="project" value="TreeGrafter"/>
</dbReference>
<evidence type="ECO:0000256" key="6">
    <source>
        <dbReference type="ARBA" id="ARBA00022737"/>
    </source>
</evidence>
<dbReference type="InterPro" id="IPR035466">
    <property type="entry name" value="GlmS/AgaS_SIS"/>
</dbReference>
<dbReference type="NCBIfam" id="NF001484">
    <property type="entry name" value="PRK00331.1"/>
    <property type="match status" value="1"/>
</dbReference>
<evidence type="ECO:0000256" key="4">
    <source>
        <dbReference type="ARBA" id="ARBA00022576"/>
    </source>
</evidence>
<evidence type="ECO:0000256" key="1">
    <source>
        <dbReference type="ARBA" id="ARBA00001031"/>
    </source>
</evidence>
<evidence type="ECO:0000313" key="11">
    <source>
        <dbReference type="Proteomes" id="UP000034498"/>
    </source>
</evidence>
<dbReference type="PANTHER" id="PTHR10937">
    <property type="entry name" value="GLUCOSAMINE--FRUCTOSE-6-PHOSPHATE AMINOTRANSFERASE, ISOMERIZING"/>
    <property type="match status" value="1"/>
</dbReference>
<evidence type="ECO:0000256" key="7">
    <source>
        <dbReference type="ARBA" id="ARBA00022962"/>
    </source>
</evidence>
<keyword evidence="5 10" id="KW-0808">Transferase</keyword>
<dbReference type="GO" id="GO:0004360">
    <property type="term" value="F:glutamine-fructose-6-phosphate transaminase (isomerizing) activity"/>
    <property type="evidence" value="ECO:0007669"/>
    <property type="project" value="UniProtKB-EC"/>
</dbReference>
<dbReference type="Pfam" id="PF13522">
    <property type="entry name" value="GATase_6"/>
    <property type="match status" value="1"/>
</dbReference>
<comment type="caution">
    <text evidence="10">The sequence shown here is derived from an EMBL/GenBank/DDBJ whole genome shotgun (WGS) entry which is preliminary data.</text>
</comment>
<dbReference type="FunFam" id="3.60.20.10:FF:000006">
    <property type="entry name" value="Glutamine--fructose-6-phosphate aminotransferase [isomerizing]"/>
    <property type="match status" value="1"/>
</dbReference>
<evidence type="ECO:0000259" key="8">
    <source>
        <dbReference type="PROSITE" id="PS51278"/>
    </source>
</evidence>
<name>A0A0G0K4B5_9BACT</name>
<reference evidence="10 11" key="1">
    <citation type="journal article" date="2015" name="Nature">
        <title>rRNA introns, odd ribosomes, and small enigmatic genomes across a large radiation of phyla.</title>
        <authorList>
            <person name="Brown C.T."/>
            <person name="Hug L.A."/>
            <person name="Thomas B.C."/>
            <person name="Sharon I."/>
            <person name="Castelle C.J."/>
            <person name="Singh A."/>
            <person name="Wilkins M.J."/>
            <person name="Williams K.H."/>
            <person name="Banfield J.F."/>
        </authorList>
    </citation>
    <scope>NUCLEOTIDE SEQUENCE [LARGE SCALE GENOMIC DNA]</scope>
</reference>
<keyword evidence="6" id="KW-0677">Repeat</keyword>
<dbReference type="EC" id="2.6.1.16" evidence="2"/>
<keyword evidence="7" id="KW-0315">Glutamine amidotransferase</keyword>
<dbReference type="PANTHER" id="PTHR10937:SF0">
    <property type="entry name" value="GLUTAMINE--FRUCTOSE-6-PHOSPHATE TRANSAMINASE (ISOMERIZING)"/>
    <property type="match status" value="1"/>
</dbReference>
<dbReference type="AlphaFoldDB" id="A0A0G0K4B5"/>
<dbReference type="InterPro" id="IPR001347">
    <property type="entry name" value="SIS_dom"/>
</dbReference>
<dbReference type="InterPro" id="IPR029055">
    <property type="entry name" value="Ntn_hydrolases_N"/>
</dbReference>
<dbReference type="InterPro" id="IPR047084">
    <property type="entry name" value="GFAT_N"/>
</dbReference>
<dbReference type="InterPro" id="IPR035490">
    <property type="entry name" value="GlmS/FrlB_SIS"/>
</dbReference>
<dbReference type="Proteomes" id="UP000034498">
    <property type="component" value="Unassembled WGS sequence"/>
</dbReference>
<dbReference type="InterPro" id="IPR046348">
    <property type="entry name" value="SIS_dom_sf"/>
</dbReference>
<dbReference type="EMBL" id="LBUX01000002">
    <property type="protein sequence ID" value="KKQ74573.1"/>
    <property type="molecule type" value="Genomic_DNA"/>
</dbReference>
<dbReference type="STRING" id="1618336.US94_C0002G0033"/>
<feature type="domain" description="SIS" evidence="9">
    <location>
        <begin position="440"/>
        <end position="576"/>
    </location>
</feature>
<dbReference type="PATRIC" id="fig|1618336.3.peg.116"/>
<protein>
    <recommendedName>
        <fullName evidence="3">Glutamine--fructose-6-phosphate aminotransferase [isomerizing]</fullName>
        <ecNumber evidence="2">2.6.1.16</ecNumber>
    </recommendedName>
</protein>
<accession>A0A0G0K4B5</accession>
<feature type="domain" description="Glutamine amidotransferase type-2" evidence="8">
    <location>
        <begin position="2"/>
        <end position="214"/>
    </location>
</feature>
<dbReference type="Gene3D" id="3.40.50.10490">
    <property type="entry name" value="Glucose-6-phosphate isomerase like protein, domain 1"/>
    <property type="match status" value="2"/>
</dbReference>
<evidence type="ECO:0000256" key="2">
    <source>
        <dbReference type="ARBA" id="ARBA00012916"/>
    </source>
</evidence>
<dbReference type="Pfam" id="PF01380">
    <property type="entry name" value="SIS"/>
    <property type="match status" value="2"/>
</dbReference>
<evidence type="ECO:0000313" key="10">
    <source>
        <dbReference type="EMBL" id="KKQ74573.1"/>
    </source>
</evidence>
<evidence type="ECO:0000256" key="5">
    <source>
        <dbReference type="ARBA" id="ARBA00022679"/>
    </source>
</evidence>
<comment type="catalytic activity">
    <reaction evidence="1">
        <text>D-fructose 6-phosphate + L-glutamine = D-glucosamine 6-phosphate + L-glutamate</text>
        <dbReference type="Rhea" id="RHEA:13237"/>
        <dbReference type="ChEBI" id="CHEBI:29985"/>
        <dbReference type="ChEBI" id="CHEBI:58359"/>
        <dbReference type="ChEBI" id="CHEBI:58725"/>
        <dbReference type="ChEBI" id="CHEBI:61527"/>
        <dbReference type="EC" id="2.6.1.16"/>
    </reaction>
</comment>
<gene>
    <name evidence="10" type="ORF">US94_C0002G0033</name>
</gene>
<dbReference type="CDD" id="cd00714">
    <property type="entry name" value="GFAT"/>
    <property type="match status" value="1"/>
</dbReference>
<dbReference type="SUPFAM" id="SSF53697">
    <property type="entry name" value="SIS domain"/>
    <property type="match status" value="1"/>
</dbReference>